<dbReference type="Proteomes" id="UP000199006">
    <property type="component" value="Unassembled WGS sequence"/>
</dbReference>
<keyword evidence="19" id="KW-1185">Reference proteome</keyword>
<comment type="pathway">
    <text evidence="3 14">Carbohydrate degradation; glycolysis; pyruvate from D-glyceraldehyde 3-phosphate: step 2/5.</text>
</comment>
<feature type="binding site" evidence="15">
    <location>
        <position position="150"/>
    </location>
    <ligand>
        <name>(2R)-3-phosphoglycerate</name>
        <dbReference type="ChEBI" id="CHEBI:58272"/>
    </ligand>
</feature>
<dbReference type="STRING" id="29563.SAMN02983006_01572"/>
<dbReference type="FunFam" id="3.40.50.1260:FF:000002">
    <property type="entry name" value="Phosphoglycerate kinase"/>
    <property type="match status" value="1"/>
</dbReference>
<evidence type="ECO:0000256" key="17">
    <source>
        <dbReference type="RuleBase" id="RU000532"/>
    </source>
</evidence>
<feature type="binding site" evidence="14 16">
    <location>
        <position position="200"/>
    </location>
    <ligand>
        <name>ATP</name>
        <dbReference type="ChEBI" id="CHEBI:30616"/>
    </ligand>
</feature>
<dbReference type="UniPathway" id="UPA00109">
    <property type="reaction ID" value="UER00185"/>
</dbReference>
<dbReference type="RefSeq" id="WP_089861681.1">
    <property type="nucleotide sequence ID" value="NZ_FOTI01000020.1"/>
</dbReference>
<protein>
    <recommendedName>
        <fullName evidence="7 14">Phosphoglycerate kinase</fullName>
        <ecNumber evidence="6 14">2.7.2.3</ecNumber>
    </recommendedName>
</protein>
<dbReference type="InterPro" id="IPR036043">
    <property type="entry name" value="Phosphoglycerate_kinase_sf"/>
</dbReference>
<evidence type="ECO:0000256" key="13">
    <source>
        <dbReference type="ARBA" id="ARBA00023152"/>
    </source>
</evidence>
<keyword evidence="11 14" id="KW-0418">Kinase</keyword>
<evidence type="ECO:0000256" key="3">
    <source>
        <dbReference type="ARBA" id="ARBA00004838"/>
    </source>
</evidence>
<evidence type="ECO:0000256" key="12">
    <source>
        <dbReference type="ARBA" id="ARBA00022840"/>
    </source>
</evidence>
<evidence type="ECO:0000256" key="10">
    <source>
        <dbReference type="ARBA" id="ARBA00022741"/>
    </source>
</evidence>
<dbReference type="GO" id="GO:0005524">
    <property type="term" value="F:ATP binding"/>
    <property type="evidence" value="ECO:0007669"/>
    <property type="project" value="UniProtKB-KW"/>
</dbReference>
<organism evidence="18 19">
    <name type="scientific">Halanaerobium salsuginis</name>
    <dbReference type="NCBI Taxonomy" id="29563"/>
    <lineage>
        <taxon>Bacteria</taxon>
        <taxon>Bacillati</taxon>
        <taxon>Bacillota</taxon>
        <taxon>Clostridia</taxon>
        <taxon>Halanaerobiales</taxon>
        <taxon>Halanaerobiaceae</taxon>
        <taxon>Halanaerobium</taxon>
    </lineage>
</organism>
<keyword evidence="10 14" id="KW-0547">Nucleotide-binding</keyword>
<dbReference type="FunFam" id="3.40.50.1260:FF:000007">
    <property type="entry name" value="Phosphoglycerate kinase"/>
    <property type="match status" value="1"/>
</dbReference>
<feature type="binding site" evidence="14 16">
    <location>
        <begin position="349"/>
        <end position="352"/>
    </location>
    <ligand>
        <name>ATP</name>
        <dbReference type="ChEBI" id="CHEBI:30616"/>
    </ligand>
</feature>
<dbReference type="InterPro" id="IPR015824">
    <property type="entry name" value="Phosphoglycerate_kinase_N"/>
</dbReference>
<dbReference type="GO" id="GO:0005829">
    <property type="term" value="C:cytosol"/>
    <property type="evidence" value="ECO:0007669"/>
    <property type="project" value="TreeGrafter"/>
</dbReference>
<comment type="subunit">
    <text evidence="5 14">Monomer.</text>
</comment>
<dbReference type="PIRSF" id="PIRSF000724">
    <property type="entry name" value="Pgk"/>
    <property type="match status" value="1"/>
</dbReference>
<dbReference type="PANTHER" id="PTHR11406">
    <property type="entry name" value="PHOSPHOGLYCERATE KINASE"/>
    <property type="match status" value="1"/>
</dbReference>
<evidence type="ECO:0000256" key="15">
    <source>
        <dbReference type="PIRSR" id="PIRSR000724-1"/>
    </source>
</evidence>
<keyword evidence="8 14" id="KW-0963">Cytoplasm</keyword>
<dbReference type="PRINTS" id="PR00477">
    <property type="entry name" value="PHGLYCKINASE"/>
</dbReference>
<comment type="similarity">
    <text evidence="4 14 17">Belongs to the phosphoglycerate kinase family.</text>
</comment>
<dbReference type="Gene3D" id="3.40.50.1260">
    <property type="entry name" value="Phosphoglycerate kinase, N-terminal domain"/>
    <property type="match status" value="2"/>
</dbReference>
<sequence>MKKTLKDMDFKGKKVLVRVDFNVPLKDREVTDTTRIEAALPTIEYLIKEGAKLLLISHLGRPGGEAKDELRMDPVAKKLANLLNKEVKKVDDCIGEDVEKAVADLKDGDVLVLENSRFYPGEKKNDPEFAKQLASLADIYVNDAFGAAHRAHATTVGVTEYLPSAAGFLMQRELNALGEVMENPASPFVAIMGGAKVSDKIDVIKNLITKVDSLIVGGGIANTFLLAKGYELGDSLVEADKVDLAKELMAEAEAKGVKIVLPIDVVIADDFSNEANTKVVQADQVPAGWQILDCGGPESLEQYKAIIKDAKTVIWNGPLGVFEMEKFAHGTIELAKALAESDAHSVIGGGDSAAAINKAGVADQMSHISTGGGASLMFFEGKELPGVAALDDVE</sequence>
<evidence type="ECO:0000256" key="2">
    <source>
        <dbReference type="ARBA" id="ARBA00004496"/>
    </source>
</evidence>
<evidence type="ECO:0000256" key="7">
    <source>
        <dbReference type="ARBA" id="ARBA00016471"/>
    </source>
</evidence>
<evidence type="ECO:0000256" key="16">
    <source>
        <dbReference type="PIRSR" id="PIRSR000724-2"/>
    </source>
</evidence>
<dbReference type="GO" id="GO:0006096">
    <property type="term" value="P:glycolytic process"/>
    <property type="evidence" value="ECO:0007669"/>
    <property type="project" value="UniProtKB-UniRule"/>
</dbReference>
<name>A0A1I4J2V9_9FIRM</name>
<feature type="binding site" evidence="15">
    <location>
        <position position="117"/>
    </location>
    <ligand>
        <name>(2R)-3-phosphoglycerate</name>
        <dbReference type="ChEBI" id="CHEBI:58272"/>
    </ligand>
</feature>
<evidence type="ECO:0000256" key="1">
    <source>
        <dbReference type="ARBA" id="ARBA00000642"/>
    </source>
</evidence>
<feature type="binding site" evidence="14 15">
    <location>
        <begin position="20"/>
        <end position="22"/>
    </location>
    <ligand>
        <name>substrate</name>
    </ligand>
</feature>
<dbReference type="GO" id="GO:0004618">
    <property type="term" value="F:phosphoglycerate kinase activity"/>
    <property type="evidence" value="ECO:0007669"/>
    <property type="project" value="UniProtKB-UniRule"/>
</dbReference>
<proteinExistence type="inferred from homology"/>
<dbReference type="OrthoDB" id="9808460at2"/>
<accession>A0A1I4J2V9</accession>
<feature type="binding site" evidence="14">
    <location>
        <position position="150"/>
    </location>
    <ligand>
        <name>substrate</name>
    </ligand>
</feature>
<feature type="binding site" evidence="15">
    <location>
        <position position="35"/>
    </location>
    <ligand>
        <name>(2R)-3-phosphoglycerate</name>
        <dbReference type="ChEBI" id="CHEBI:58272"/>
    </ligand>
</feature>
<feature type="binding site" evidence="14">
    <location>
        <position position="35"/>
    </location>
    <ligand>
        <name>substrate</name>
    </ligand>
</feature>
<keyword evidence="9 14" id="KW-0808">Transferase</keyword>
<evidence type="ECO:0000256" key="8">
    <source>
        <dbReference type="ARBA" id="ARBA00022490"/>
    </source>
</evidence>
<dbReference type="GO" id="GO:0043531">
    <property type="term" value="F:ADP binding"/>
    <property type="evidence" value="ECO:0007669"/>
    <property type="project" value="TreeGrafter"/>
</dbReference>
<evidence type="ECO:0000256" key="5">
    <source>
        <dbReference type="ARBA" id="ARBA00011245"/>
    </source>
</evidence>
<dbReference type="PANTHER" id="PTHR11406:SF23">
    <property type="entry name" value="PHOSPHOGLYCERATE KINASE 1, CHLOROPLASTIC-RELATED"/>
    <property type="match status" value="1"/>
</dbReference>
<dbReference type="InterPro" id="IPR001576">
    <property type="entry name" value="Phosphoglycerate_kinase"/>
</dbReference>
<comment type="subcellular location">
    <subcellularLocation>
        <location evidence="2 14">Cytoplasm</location>
    </subcellularLocation>
</comment>
<dbReference type="Pfam" id="PF00162">
    <property type="entry name" value="PGK"/>
    <property type="match status" value="1"/>
</dbReference>
<comment type="caution">
    <text evidence="14">Lacks conserved residue(s) required for the propagation of feature annotation.</text>
</comment>
<feature type="binding site" evidence="14 16">
    <location>
        <position position="323"/>
    </location>
    <ligand>
        <name>ATP</name>
        <dbReference type="ChEBI" id="CHEBI:30616"/>
    </ligand>
</feature>
<evidence type="ECO:0000256" key="9">
    <source>
        <dbReference type="ARBA" id="ARBA00022679"/>
    </source>
</evidence>
<evidence type="ECO:0000256" key="11">
    <source>
        <dbReference type="ARBA" id="ARBA00022777"/>
    </source>
</evidence>
<dbReference type="HAMAP" id="MF_00145">
    <property type="entry name" value="Phosphoglyc_kinase"/>
    <property type="match status" value="1"/>
</dbReference>
<feature type="binding site" evidence="14">
    <location>
        <position position="117"/>
    </location>
    <ligand>
        <name>substrate</name>
    </ligand>
</feature>
<evidence type="ECO:0000256" key="6">
    <source>
        <dbReference type="ARBA" id="ARBA00013061"/>
    </source>
</evidence>
<dbReference type="EMBL" id="FOTI01000020">
    <property type="protein sequence ID" value="SFL60471.1"/>
    <property type="molecule type" value="Genomic_DNA"/>
</dbReference>
<evidence type="ECO:0000256" key="4">
    <source>
        <dbReference type="ARBA" id="ARBA00008982"/>
    </source>
</evidence>
<dbReference type="CDD" id="cd00318">
    <property type="entry name" value="Phosphoglycerate_kinase"/>
    <property type="match status" value="1"/>
</dbReference>
<evidence type="ECO:0000256" key="14">
    <source>
        <dbReference type="HAMAP-Rule" id="MF_00145"/>
    </source>
</evidence>
<keyword evidence="13 14" id="KW-0324">Glycolysis</keyword>
<gene>
    <name evidence="14" type="primary">pgk</name>
    <name evidence="18" type="ORF">SAMN02983006_01572</name>
</gene>
<evidence type="ECO:0000313" key="18">
    <source>
        <dbReference type="EMBL" id="SFL60471.1"/>
    </source>
</evidence>
<dbReference type="EC" id="2.7.2.3" evidence="6 14"/>
<dbReference type="AlphaFoldDB" id="A0A1I4J2V9"/>
<reference evidence="18 19" key="1">
    <citation type="submission" date="2016-10" db="EMBL/GenBank/DDBJ databases">
        <authorList>
            <person name="de Groot N.N."/>
        </authorList>
    </citation>
    <scope>NUCLEOTIDE SEQUENCE [LARGE SCALE GENOMIC DNA]</scope>
    <source>
        <strain evidence="18 19">ATCC 51327</strain>
    </source>
</reference>
<dbReference type="GO" id="GO:0006094">
    <property type="term" value="P:gluconeogenesis"/>
    <property type="evidence" value="ECO:0007669"/>
    <property type="project" value="TreeGrafter"/>
</dbReference>
<evidence type="ECO:0000313" key="19">
    <source>
        <dbReference type="Proteomes" id="UP000199006"/>
    </source>
</evidence>
<keyword evidence="12 14" id="KW-0067">ATP-binding</keyword>
<dbReference type="SUPFAM" id="SSF53748">
    <property type="entry name" value="Phosphoglycerate kinase"/>
    <property type="match status" value="1"/>
</dbReference>
<feature type="binding site" evidence="14 15">
    <location>
        <begin position="58"/>
        <end position="61"/>
    </location>
    <ligand>
        <name>substrate</name>
    </ligand>
</feature>
<dbReference type="PROSITE" id="PS00111">
    <property type="entry name" value="PGLYCERATE_KINASE"/>
    <property type="match status" value="1"/>
</dbReference>
<comment type="catalytic activity">
    <reaction evidence="1 14 17">
        <text>(2R)-3-phosphoglycerate + ATP = (2R)-3-phospho-glyceroyl phosphate + ADP</text>
        <dbReference type="Rhea" id="RHEA:14801"/>
        <dbReference type="ChEBI" id="CHEBI:30616"/>
        <dbReference type="ChEBI" id="CHEBI:57604"/>
        <dbReference type="ChEBI" id="CHEBI:58272"/>
        <dbReference type="ChEBI" id="CHEBI:456216"/>
        <dbReference type="EC" id="2.7.2.3"/>
    </reaction>
</comment>
<dbReference type="InterPro" id="IPR015911">
    <property type="entry name" value="Phosphoglycerate_kinase_CS"/>
</dbReference>